<reference evidence="2 3" key="1">
    <citation type="submission" date="2014-10" db="EMBL/GenBank/DDBJ databases">
        <title>Genome sequence of Clostridium aceticum DSM 1496.</title>
        <authorList>
            <person name="Poehlein A."/>
            <person name="Schiel-Bengelsdorf B."/>
            <person name="Gottschalk G."/>
            <person name="Duerre P."/>
            <person name="Daniel R."/>
        </authorList>
    </citation>
    <scope>NUCLEOTIDE SEQUENCE [LARGE SCALE GENOMIC DNA]</scope>
    <source>
        <strain evidence="2 3">DSM 1496</strain>
    </source>
</reference>
<name>A0A0D8I9A2_9CLOT</name>
<proteinExistence type="predicted"/>
<dbReference type="NCBIfam" id="TIGR01764">
    <property type="entry name" value="excise"/>
    <property type="match status" value="1"/>
</dbReference>
<sequence length="147" mass="16739">MSKKCYICNSDMEKKTTSINTGWGTYKLTVDGINAYVCPKCNEVTIEGKDAIMLQKLSKSLVEVDEDQKPDVLNLTEVADLLRVSNQTIYNMIKDGRLKAHKFGREWRFLRKDIESFMNGEEAYGIAARGKTGELDKKDTEIISKYL</sequence>
<evidence type="ECO:0000259" key="1">
    <source>
        <dbReference type="Pfam" id="PF12728"/>
    </source>
</evidence>
<evidence type="ECO:0000313" key="3">
    <source>
        <dbReference type="Proteomes" id="UP000035704"/>
    </source>
</evidence>
<dbReference type="Pfam" id="PF12728">
    <property type="entry name" value="HTH_17"/>
    <property type="match status" value="1"/>
</dbReference>
<protein>
    <submittedName>
        <fullName evidence="2">Excisionase family protein</fullName>
    </submittedName>
</protein>
<feature type="domain" description="Helix-turn-helix" evidence="1">
    <location>
        <begin position="73"/>
        <end position="120"/>
    </location>
</feature>
<dbReference type="STRING" id="84022.CACET_c21310"/>
<dbReference type="EMBL" id="CP009687">
    <property type="protein sequence ID" value="AKL95578.1"/>
    <property type="molecule type" value="Genomic_DNA"/>
</dbReference>
<dbReference type="InterPro" id="IPR009061">
    <property type="entry name" value="DNA-bd_dom_put_sf"/>
</dbReference>
<keyword evidence="3" id="KW-1185">Reference proteome</keyword>
<dbReference type="InterPro" id="IPR041657">
    <property type="entry name" value="HTH_17"/>
</dbReference>
<dbReference type="OrthoDB" id="9812340at2"/>
<dbReference type="NCBIfam" id="TIGR03831">
    <property type="entry name" value="YgiT_finger"/>
    <property type="match status" value="1"/>
</dbReference>
<accession>A0A0D8I9A2</accession>
<dbReference type="GO" id="GO:0003677">
    <property type="term" value="F:DNA binding"/>
    <property type="evidence" value="ECO:0007669"/>
    <property type="project" value="InterPro"/>
</dbReference>
<dbReference type="InterPro" id="IPR010093">
    <property type="entry name" value="SinI_DNA-bd"/>
</dbReference>
<dbReference type="AlphaFoldDB" id="A0A0D8I9A2"/>
<dbReference type="InterPro" id="IPR022453">
    <property type="entry name" value="Znf_MqsA-type"/>
</dbReference>
<dbReference type="KEGG" id="cace:CACET_c21310"/>
<dbReference type="Gene3D" id="3.10.20.860">
    <property type="match status" value="1"/>
</dbReference>
<dbReference type="PATRIC" id="fig|84022.5.peg.577"/>
<evidence type="ECO:0000313" key="2">
    <source>
        <dbReference type="EMBL" id="AKL95578.1"/>
    </source>
</evidence>
<dbReference type="SUPFAM" id="SSF46955">
    <property type="entry name" value="Putative DNA-binding domain"/>
    <property type="match status" value="1"/>
</dbReference>
<gene>
    <name evidence="2" type="ORF">CACET_c21310</name>
</gene>
<dbReference type="RefSeq" id="WP_044825104.1">
    <property type="nucleotide sequence ID" value="NZ_CP009687.1"/>
</dbReference>
<dbReference type="Proteomes" id="UP000035704">
    <property type="component" value="Chromosome"/>
</dbReference>
<organism evidence="2 3">
    <name type="scientific">Clostridium aceticum</name>
    <dbReference type="NCBI Taxonomy" id="84022"/>
    <lineage>
        <taxon>Bacteria</taxon>
        <taxon>Bacillati</taxon>
        <taxon>Bacillota</taxon>
        <taxon>Clostridia</taxon>
        <taxon>Eubacteriales</taxon>
        <taxon>Clostridiaceae</taxon>
        <taxon>Clostridium</taxon>
    </lineage>
</organism>